<protein>
    <submittedName>
        <fullName evidence="2 3">Uncharacterized protein</fullName>
    </submittedName>
</protein>
<reference evidence="3 4" key="3">
    <citation type="journal article" date="2017" name="G3 (Bethesda)">
        <title>Comparative analysis highlights variable genome content of wheat rusts and divergence of the mating loci.</title>
        <authorList>
            <person name="Cuomo C.A."/>
            <person name="Bakkeren G."/>
            <person name="Khalil H.B."/>
            <person name="Panwar V."/>
            <person name="Joly D."/>
            <person name="Linning R."/>
            <person name="Sakthikumar S."/>
            <person name="Song X."/>
            <person name="Adiconis X."/>
            <person name="Fan L."/>
            <person name="Goldberg J.M."/>
            <person name="Levin J.Z."/>
            <person name="Young S."/>
            <person name="Zeng Q."/>
            <person name="Anikster Y."/>
            <person name="Bruce M."/>
            <person name="Wang M."/>
            <person name="Yin C."/>
            <person name="McCallum B."/>
            <person name="Szabo L.J."/>
            <person name="Hulbert S."/>
            <person name="Chen X."/>
            <person name="Fellers J.P."/>
        </authorList>
    </citation>
    <scope>NUCLEOTIDE SEQUENCE</scope>
    <source>
        <strain evidence="4">Isolate 1-1 / race 1 (BBBD)</strain>
        <strain evidence="3">isolate 1-1 / race 1 (BBBD)</strain>
    </source>
</reference>
<reference evidence="2" key="2">
    <citation type="submission" date="2016-05" db="EMBL/GenBank/DDBJ databases">
        <title>Comparative analysis highlights variable genome content of wheat rusts and divergence of the mating loci.</title>
        <authorList>
            <person name="Cuomo C.A."/>
            <person name="Bakkeren G."/>
            <person name="Szabo L."/>
            <person name="Khalil H."/>
            <person name="Joly D."/>
            <person name="Goldberg J."/>
            <person name="Young S."/>
            <person name="Zeng Q."/>
            <person name="Fellers J."/>
        </authorList>
    </citation>
    <scope>NUCLEOTIDE SEQUENCE [LARGE SCALE GENOMIC DNA]</scope>
    <source>
        <strain evidence="2">1-1 BBBD Race 1</strain>
    </source>
</reference>
<dbReference type="Proteomes" id="UP000005240">
    <property type="component" value="Unassembled WGS sequence"/>
</dbReference>
<organism evidence="2">
    <name type="scientific">Puccinia triticina (isolate 1-1 / race 1 (BBBD))</name>
    <name type="common">Brown leaf rust fungus</name>
    <dbReference type="NCBI Taxonomy" id="630390"/>
    <lineage>
        <taxon>Eukaryota</taxon>
        <taxon>Fungi</taxon>
        <taxon>Dikarya</taxon>
        <taxon>Basidiomycota</taxon>
        <taxon>Pucciniomycotina</taxon>
        <taxon>Pucciniomycetes</taxon>
        <taxon>Pucciniales</taxon>
        <taxon>Pucciniaceae</taxon>
        <taxon>Puccinia</taxon>
    </lineage>
</organism>
<proteinExistence type="predicted"/>
<dbReference type="EnsemblFungi" id="PTTG_08798-t43_1">
    <property type="protein sequence ID" value="PTTG_08798-t43_1-p1"/>
    <property type="gene ID" value="PTTG_08798"/>
</dbReference>
<evidence type="ECO:0000313" key="3">
    <source>
        <dbReference type="EnsemblFungi" id="PTTG_08798-t43_1-p1"/>
    </source>
</evidence>
<dbReference type="VEuPathDB" id="FungiDB:PTTG_08798"/>
<feature type="region of interest" description="Disordered" evidence="1">
    <location>
        <begin position="1"/>
        <end position="21"/>
    </location>
</feature>
<feature type="region of interest" description="Disordered" evidence="1">
    <location>
        <begin position="146"/>
        <end position="168"/>
    </location>
</feature>
<dbReference type="EMBL" id="ADAS02000070">
    <property type="protein sequence ID" value="OAV92082.1"/>
    <property type="molecule type" value="Genomic_DNA"/>
</dbReference>
<evidence type="ECO:0000313" key="4">
    <source>
        <dbReference type="Proteomes" id="UP000005240"/>
    </source>
</evidence>
<keyword evidence="4" id="KW-1185">Reference proteome</keyword>
<dbReference type="OrthoDB" id="10404827at2759"/>
<reference evidence="3" key="4">
    <citation type="submission" date="2025-05" db="UniProtKB">
        <authorList>
            <consortium name="EnsemblFungi"/>
        </authorList>
    </citation>
    <scope>IDENTIFICATION</scope>
    <source>
        <strain evidence="3">isolate 1-1 / race 1 (BBBD)</strain>
    </source>
</reference>
<dbReference type="AlphaFoldDB" id="A0A180GID6"/>
<evidence type="ECO:0000256" key="1">
    <source>
        <dbReference type="SAM" id="MobiDB-lite"/>
    </source>
</evidence>
<accession>A0A180GID6</accession>
<sequence>MHTQTTSTPNRQSPLGFPGNTFERPFVVNGPPGFPANTFERPFVIDGPPGFPGNTLKRPFVIDGPPGFPGNTLEQPYVIDQIHIYCTDAAFPSSPAEVKVGEVNAPQNDLGHQNVSQPQIQHSRNDFVVYHRMTSLPANSIHVQVYHEPSESNNTKKEESTAPSAQNL</sequence>
<feature type="compositionally biased region" description="Basic and acidic residues" evidence="1">
    <location>
        <begin position="148"/>
        <end position="160"/>
    </location>
</feature>
<gene>
    <name evidence="2" type="ORF">PTTG_08798</name>
</gene>
<reference evidence="2" key="1">
    <citation type="submission" date="2009-11" db="EMBL/GenBank/DDBJ databases">
        <authorList>
            <consortium name="The Broad Institute Genome Sequencing Platform"/>
            <person name="Ward D."/>
            <person name="Feldgarden M."/>
            <person name="Earl A."/>
            <person name="Young S.K."/>
            <person name="Zeng Q."/>
            <person name="Koehrsen M."/>
            <person name="Alvarado L."/>
            <person name="Berlin A."/>
            <person name="Bochicchio J."/>
            <person name="Borenstein D."/>
            <person name="Chapman S.B."/>
            <person name="Chen Z."/>
            <person name="Engels R."/>
            <person name="Freedman E."/>
            <person name="Gellesch M."/>
            <person name="Goldberg J."/>
            <person name="Griggs A."/>
            <person name="Gujja S."/>
            <person name="Heilman E."/>
            <person name="Heiman D."/>
            <person name="Hepburn T."/>
            <person name="Howarth C."/>
            <person name="Jen D."/>
            <person name="Larson L."/>
            <person name="Lewis B."/>
            <person name="Mehta T."/>
            <person name="Park D."/>
            <person name="Pearson M."/>
            <person name="Roberts A."/>
            <person name="Saif S."/>
            <person name="Shea T."/>
            <person name="Shenoy N."/>
            <person name="Sisk P."/>
            <person name="Stolte C."/>
            <person name="Sykes S."/>
            <person name="Thomson T."/>
            <person name="Walk T."/>
            <person name="White J."/>
            <person name="Yandava C."/>
            <person name="Izard J."/>
            <person name="Baranova O.V."/>
            <person name="Blanton J.M."/>
            <person name="Tanner A.C."/>
            <person name="Dewhirst F.E."/>
            <person name="Haas B."/>
            <person name="Nusbaum C."/>
            <person name="Birren B."/>
        </authorList>
    </citation>
    <scope>NUCLEOTIDE SEQUENCE [LARGE SCALE GENOMIC DNA]</scope>
    <source>
        <strain evidence="2">1-1 BBBD Race 1</strain>
    </source>
</reference>
<evidence type="ECO:0000313" key="2">
    <source>
        <dbReference type="EMBL" id="OAV92082.1"/>
    </source>
</evidence>
<name>A0A180GID6_PUCT1</name>
<feature type="compositionally biased region" description="Polar residues" evidence="1">
    <location>
        <begin position="1"/>
        <end position="13"/>
    </location>
</feature>